<accession>A0AAV2JB37</accession>
<name>A0AAV2JB37_KNICA</name>
<organism evidence="2 3">
    <name type="scientific">Knipowitschia caucasica</name>
    <name type="common">Caucasian dwarf goby</name>
    <name type="synonym">Pomatoschistus caucasicus</name>
    <dbReference type="NCBI Taxonomy" id="637954"/>
    <lineage>
        <taxon>Eukaryota</taxon>
        <taxon>Metazoa</taxon>
        <taxon>Chordata</taxon>
        <taxon>Craniata</taxon>
        <taxon>Vertebrata</taxon>
        <taxon>Euteleostomi</taxon>
        <taxon>Actinopterygii</taxon>
        <taxon>Neopterygii</taxon>
        <taxon>Teleostei</taxon>
        <taxon>Neoteleostei</taxon>
        <taxon>Acanthomorphata</taxon>
        <taxon>Gobiaria</taxon>
        <taxon>Gobiiformes</taxon>
        <taxon>Gobioidei</taxon>
        <taxon>Gobiidae</taxon>
        <taxon>Gobiinae</taxon>
        <taxon>Knipowitschia</taxon>
    </lineage>
</organism>
<protein>
    <recommendedName>
        <fullName evidence="4">Secreted protein</fullName>
    </recommendedName>
</protein>
<dbReference type="AlphaFoldDB" id="A0AAV2JB37"/>
<keyword evidence="3" id="KW-1185">Reference proteome</keyword>
<dbReference type="Proteomes" id="UP001497482">
    <property type="component" value="Chromosome 11"/>
</dbReference>
<dbReference type="EMBL" id="OZ035833">
    <property type="protein sequence ID" value="CAL1574023.1"/>
    <property type="molecule type" value="Genomic_DNA"/>
</dbReference>
<evidence type="ECO:0008006" key="4">
    <source>
        <dbReference type="Google" id="ProtNLM"/>
    </source>
</evidence>
<proteinExistence type="predicted"/>
<evidence type="ECO:0000313" key="2">
    <source>
        <dbReference type="EMBL" id="CAL1574023.1"/>
    </source>
</evidence>
<feature type="chain" id="PRO_5043875524" description="Secreted protein" evidence="1">
    <location>
        <begin position="27"/>
        <end position="114"/>
    </location>
</feature>
<gene>
    <name evidence="2" type="ORF">KC01_LOCUS5805</name>
</gene>
<sequence>MPMLCSRTRAWAALTLFHRRLPLLTSRNTCCFYRCRSPTIKPLSQPEKARAISALTPAGSFCNIANMSTENSSSAAMSQRMVWVDLEVSVSGDVGLMLTYAYACSVTCRAAHAV</sequence>
<reference evidence="2 3" key="1">
    <citation type="submission" date="2024-04" db="EMBL/GenBank/DDBJ databases">
        <authorList>
            <person name="Waldvogel A.-M."/>
            <person name="Schoenle A."/>
        </authorList>
    </citation>
    <scope>NUCLEOTIDE SEQUENCE [LARGE SCALE GENOMIC DNA]</scope>
</reference>
<keyword evidence="1" id="KW-0732">Signal</keyword>
<evidence type="ECO:0000313" key="3">
    <source>
        <dbReference type="Proteomes" id="UP001497482"/>
    </source>
</evidence>
<feature type="signal peptide" evidence="1">
    <location>
        <begin position="1"/>
        <end position="26"/>
    </location>
</feature>
<evidence type="ECO:0000256" key="1">
    <source>
        <dbReference type="SAM" id="SignalP"/>
    </source>
</evidence>